<evidence type="ECO:0000313" key="10">
    <source>
        <dbReference type="Proteomes" id="UP001177160"/>
    </source>
</evidence>
<accession>A0ABT2Y4G5</accession>
<feature type="binding site" evidence="5">
    <location>
        <position position="153"/>
    </location>
    <ligand>
        <name>Zn(2+)</name>
        <dbReference type="ChEBI" id="CHEBI:29105"/>
        <note>structural</note>
    </ligand>
</feature>
<feature type="region of interest" description="NMP" evidence="5">
    <location>
        <begin position="30"/>
        <end position="59"/>
    </location>
</feature>
<sequence length="216" mass="24569">MRLIIMGPPGVGKGSLASDLTKHYHIPHISTGEMFRAEIKKGSPVGKLVQNQINAGKFVNDSLTNDIVRIRLQARDVKEGFLMDGYPRNLKQAEDFDHILMQYGWTVDYVIYLDSPEEVILDRITGRRVCPTCGRTYHVRNNKPMVEGICDNDQTPLVQRPDDTVAITKERLVIYHDQTQPIIEYYRSKGNILCIDGKGSIEEVSRRVIEELDGKK</sequence>
<evidence type="ECO:0000256" key="2">
    <source>
        <dbReference type="ARBA" id="ARBA00022727"/>
    </source>
</evidence>
<dbReference type="Pfam" id="PF00406">
    <property type="entry name" value="ADK"/>
    <property type="match status" value="1"/>
</dbReference>
<dbReference type="InterPro" id="IPR000850">
    <property type="entry name" value="Adenylat/UMP-CMP_kin"/>
</dbReference>
<feature type="binding site" evidence="5">
    <location>
        <begin position="10"/>
        <end position="15"/>
    </location>
    <ligand>
        <name>ATP</name>
        <dbReference type="ChEBI" id="CHEBI:30616"/>
    </ligand>
</feature>
<keyword evidence="5" id="KW-0963">Cytoplasm</keyword>
<comment type="domain">
    <text evidence="5">Consists of three domains, a large central CORE domain and two small peripheral domains, NMPbind and LID, which undergo movements during catalysis. The LID domain closes over the site of phosphoryl transfer upon ATP binding. Assembling and dissambling the active center during each catalytic cycle provides an effective means to prevent ATP hydrolysis. Some bacteria have evolved a zinc-coordinating structure that stabilizes the LID domain.</text>
</comment>
<evidence type="ECO:0000256" key="3">
    <source>
        <dbReference type="ARBA" id="ARBA00022741"/>
    </source>
</evidence>
<feature type="binding site" evidence="5">
    <location>
        <position position="171"/>
    </location>
    <ligand>
        <name>AMP</name>
        <dbReference type="ChEBI" id="CHEBI:456215"/>
    </ligand>
</feature>
<feature type="binding site" evidence="5">
    <location>
        <position position="31"/>
    </location>
    <ligand>
        <name>AMP</name>
        <dbReference type="ChEBI" id="CHEBI:456215"/>
    </ligand>
</feature>
<dbReference type="InterPro" id="IPR006259">
    <property type="entry name" value="Adenyl_kin_sub"/>
</dbReference>
<comment type="pathway">
    <text evidence="5">Purine metabolism; AMP biosynthesis via salvage pathway; AMP from ADP: step 1/1.</text>
</comment>
<feature type="binding site" evidence="5">
    <location>
        <position position="92"/>
    </location>
    <ligand>
        <name>AMP</name>
        <dbReference type="ChEBI" id="CHEBI:456215"/>
    </ligand>
</feature>
<keyword evidence="3 5" id="KW-0547">Nucleotide-binding</keyword>
<gene>
    <name evidence="5" type="primary">adk</name>
    <name evidence="9" type="ORF">N7548_02190</name>
</gene>
<dbReference type="Proteomes" id="UP001177160">
    <property type="component" value="Unassembled WGS sequence"/>
</dbReference>
<dbReference type="NCBIfam" id="TIGR01351">
    <property type="entry name" value="adk"/>
    <property type="match status" value="1"/>
</dbReference>
<dbReference type="InterPro" id="IPR007862">
    <property type="entry name" value="Adenylate_kinase_lid-dom"/>
</dbReference>
<keyword evidence="4 5" id="KW-0418">Kinase</keyword>
<dbReference type="NCBIfam" id="NF001380">
    <property type="entry name" value="PRK00279.1-2"/>
    <property type="match status" value="1"/>
</dbReference>
<dbReference type="InterPro" id="IPR027417">
    <property type="entry name" value="P-loop_NTPase"/>
</dbReference>
<dbReference type="CDD" id="cd01428">
    <property type="entry name" value="ADK"/>
    <property type="match status" value="1"/>
</dbReference>
<feature type="binding site" evidence="5">
    <location>
        <begin position="136"/>
        <end position="137"/>
    </location>
    <ligand>
        <name>ATP</name>
        <dbReference type="ChEBI" id="CHEBI:30616"/>
    </ligand>
</feature>
<feature type="binding site" evidence="5">
    <location>
        <position position="36"/>
    </location>
    <ligand>
        <name>AMP</name>
        <dbReference type="ChEBI" id="CHEBI:456215"/>
    </ligand>
</feature>
<dbReference type="PRINTS" id="PR00094">
    <property type="entry name" value="ADENYLTKNASE"/>
</dbReference>
<dbReference type="InterPro" id="IPR033690">
    <property type="entry name" value="Adenylat_kinase_CS"/>
</dbReference>
<comment type="subcellular location">
    <subcellularLocation>
        <location evidence="5 7">Cytoplasm</location>
    </subcellularLocation>
</comment>
<keyword evidence="10" id="KW-1185">Reference proteome</keyword>
<dbReference type="NCBIfam" id="NF001381">
    <property type="entry name" value="PRK00279.1-3"/>
    <property type="match status" value="1"/>
</dbReference>
<organism evidence="9 10">
    <name type="scientific">Paracholeplasma manati</name>
    <dbReference type="NCBI Taxonomy" id="591373"/>
    <lineage>
        <taxon>Bacteria</taxon>
        <taxon>Bacillati</taxon>
        <taxon>Mycoplasmatota</taxon>
        <taxon>Mollicutes</taxon>
        <taxon>Acholeplasmatales</taxon>
        <taxon>Acholeplasmataceae</taxon>
        <taxon>Paracholeplasma</taxon>
    </lineage>
</organism>
<comment type="subunit">
    <text evidence="5 7">Monomer.</text>
</comment>
<comment type="catalytic activity">
    <reaction evidence="5 7">
        <text>AMP + ATP = 2 ADP</text>
        <dbReference type="Rhea" id="RHEA:12973"/>
        <dbReference type="ChEBI" id="CHEBI:30616"/>
        <dbReference type="ChEBI" id="CHEBI:456215"/>
        <dbReference type="ChEBI" id="CHEBI:456216"/>
        <dbReference type="EC" id="2.7.4.3"/>
    </reaction>
</comment>
<dbReference type="PROSITE" id="PS00113">
    <property type="entry name" value="ADENYLATE_KINASE"/>
    <property type="match status" value="1"/>
</dbReference>
<dbReference type="GO" id="GO:0004017">
    <property type="term" value="F:AMP kinase activity"/>
    <property type="evidence" value="ECO:0007669"/>
    <property type="project" value="UniProtKB-EC"/>
</dbReference>
<dbReference type="Pfam" id="PF05191">
    <property type="entry name" value="ADK_lid"/>
    <property type="match status" value="1"/>
</dbReference>
<keyword evidence="5 7" id="KW-0067">ATP-binding</keyword>
<keyword evidence="5" id="KW-0479">Metal-binding</keyword>
<comment type="caution">
    <text evidence="9">The sequence shown here is derived from an EMBL/GenBank/DDBJ whole genome shotgun (WGS) entry which is preliminary data.</text>
</comment>
<dbReference type="SUPFAM" id="SSF52540">
    <property type="entry name" value="P-loop containing nucleoside triphosphate hydrolases"/>
    <property type="match status" value="1"/>
</dbReference>
<dbReference type="EC" id="2.7.4.3" evidence="5 7"/>
<dbReference type="Gene3D" id="3.40.50.300">
    <property type="entry name" value="P-loop containing nucleotide triphosphate hydrolases"/>
    <property type="match status" value="1"/>
</dbReference>
<keyword evidence="5" id="KW-0862">Zinc</keyword>
<comment type="similarity">
    <text evidence="5 6">Belongs to the adenylate kinase family.</text>
</comment>
<feature type="binding site" evidence="5">
    <location>
        <position position="199"/>
    </location>
    <ligand>
        <name>ATP</name>
        <dbReference type="ChEBI" id="CHEBI:30616"/>
    </ligand>
</feature>
<evidence type="ECO:0000256" key="1">
    <source>
        <dbReference type="ARBA" id="ARBA00022679"/>
    </source>
</evidence>
<dbReference type="RefSeq" id="WP_263607766.1">
    <property type="nucleotide sequence ID" value="NZ_JAOVQM010000002.1"/>
</dbReference>
<proteinExistence type="inferred from homology"/>
<comment type="function">
    <text evidence="5">Catalyzes the reversible transfer of the terminal phosphate group between ATP and AMP. Plays an important role in cellular energy homeostasis and in adenine nucleotide metabolism.</text>
</comment>
<feature type="binding site" evidence="5">
    <location>
        <position position="127"/>
    </location>
    <ligand>
        <name>ATP</name>
        <dbReference type="ChEBI" id="CHEBI:30616"/>
    </ligand>
</feature>
<dbReference type="HAMAP" id="MF_00235">
    <property type="entry name" value="Adenylate_kinase_Adk"/>
    <property type="match status" value="1"/>
</dbReference>
<name>A0ABT2Y4G5_9MOLU</name>
<evidence type="ECO:0000256" key="4">
    <source>
        <dbReference type="ARBA" id="ARBA00022777"/>
    </source>
</evidence>
<feature type="binding site" evidence="5">
    <location>
        <begin position="85"/>
        <end position="88"/>
    </location>
    <ligand>
        <name>AMP</name>
        <dbReference type="ChEBI" id="CHEBI:456215"/>
    </ligand>
</feature>
<dbReference type="EMBL" id="JAOVQM010000002">
    <property type="protein sequence ID" value="MCV2231626.1"/>
    <property type="molecule type" value="Genomic_DNA"/>
</dbReference>
<feature type="binding site" evidence="5">
    <location>
        <position position="150"/>
    </location>
    <ligand>
        <name>Zn(2+)</name>
        <dbReference type="ChEBI" id="CHEBI:29105"/>
        <note>structural</note>
    </ligand>
</feature>
<evidence type="ECO:0000313" key="9">
    <source>
        <dbReference type="EMBL" id="MCV2231626.1"/>
    </source>
</evidence>
<feature type="region of interest" description="LID" evidence="5">
    <location>
        <begin position="126"/>
        <end position="163"/>
    </location>
</feature>
<reference evidence="9" key="1">
    <citation type="submission" date="2022-09" db="EMBL/GenBank/DDBJ databases">
        <title>Novel Mycoplasma species identified in domestic and wild animals.</title>
        <authorList>
            <person name="Volokhov D.V."/>
            <person name="Furtak V.A."/>
            <person name="Zagorodnyaya T.A."/>
        </authorList>
    </citation>
    <scope>NUCLEOTIDE SEQUENCE</scope>
    <source>
        <strain evidence="9">Oakley</strain>
    </source>
</reference>
<feature type="binding site" evidence="5">
    <location>
        <begin position="57"/>
        <end position="59"/>
    </location>
    <ligand>
        <name>AMP</name>
        <dbReference type="ChEBI" id="CHEBI:456215"/>
    </ligand>
</feature>
<protein>
    <recommendedName>
        <fullName evidence="5 7">Adenylate kinase</fullName>
        <shortName evidence="5">AK</shortName>
        <ecNumber evidence="5 7">2.7.4.3</ecNumber>
    </recommendedName>
    <alternativeName>
        <fullName evidence="5">ATP-AMP transphosphorylase</fullName>
    </alternativeName>
    <alternativeName>
        <fullName evidence="5">ATP:AMP phosphotransferase</fullName>
    </alternativeName>
    <alternativeName>
        <fullName evidence="5">Adenylate monophosphate kinase</fullName>
    </alternativeName>
</protein>
<evidence type="ECO:0000259" key="8">
    <source>
        <dbReference type="Pfam" id="PF05191"/>
    </source>
</evidence>
<feature type="binding site" evidence="5">
    <location>
        <position position="160"/>
    </location>
    <ligand>
        <name>AMP</name>
        <dbReference type="ChEBI" id="CHEBI:456215"/>
    </ligand>
</feature>
<dbReference type="PANTHER" id="PTHR23359">
    <property type="entry name" value="NUCLEOTIDE KINASE"/>
    <property type="match status" value="1"/>
</dbReference>
<feature type="binding site" evidence="5">
    <location>
        <position position="133"/>
    </location>
    <ligand>
        <name>Zn(2+)</name>
        <dbReference type="ChEBI" id="CHEBI:29105"/>
        <note>structural</note>
    </ligand>
</feature>
<evidence type="ECO:0000256" key="6">
    <source>
        <dbReference type="RuleBase" id="RU003330"/>
    </source>
</evidence>
<keyword evidence="2 5" id="KW-0545">Nucleotide biosynthesis</keyword>
<evidence type="ECO:0000256" key="7">
    <source>
        <dbReference type="RuleBase" id="RU003331"/>
    </source>
</evidence>
<keyword evidence="1 5" id="KW-0808">Transferase</keyword>
<evidence type="ECO:0000256" key="5">
    <source>
        <dbReference type="HAMAP-Rule" id="MF_00235"/>
    </source>
</evidence>
<feature type="domain" description="Adenylate kinase active site lid" evidence="8">
    <location>
        <begin position="127"/>
        <end position="162"/>
    </location>
</feature>
<feature type="binding site" evidence="5">
    <location>
        <position position="130"/>
    </location>
    <ligand>
        <name>Zn(2+)</name>
        <dbReference type="ChEBI" id="CHEBI:29105"/>
        <note>structural</note>
    </ligand>
</feature>